<feature type="transmembrane region" description="Helical" evidence="1">
    <location>
        <begin position="51"/>
        <end position="68"/>
    </location>
</feature>
<sequence>MPSLHPTRRRPLPPVRGGGCHPRGVHLLRSASWSPLNLNPEADLRMIVNPLGWLGLVAWLGLMFWTNWPLVWTGPLGLGIPWLFRYYCWDCGGGGLLWRWTKHTCPAVQRRRAQGGHPRPWWWLAPSLQLWAWLYLIVAILVCWYA</sequence>
<protein>
    <submittedName>
        <fullName evidence="2">Uncharacterized protein</fullName>
    </submittedName>
</protein>
<dbReference type="KEGG" id="ipa:Isop_0667"/>
<gene>
    <name evidence="2" type="ordered locus">Isop_0667</name>
</gene>
<keyword evidence="1" id="KW-0472">Membrane</keyword>
<dbReference type="Proteomes" id="UP000008631">
    <property type="component" value="Chromosome"/>
</dbReference>
<evidence type="ECO:0000256" key="1">
    <source>
        <dbReference type="SAM" id="Phobius"/>
    </source>
</evidence>
<dbReference type="STRING" id="575540.Isop_0667"/>
<name>E8R0S4_ISOPI</name>
<dbReference type="InParanoid" id="E8R0S4"/>
<proteinExistence type="predicted"/>
<dbReference type="HOGENOM" id="CLU_1774924_0_0_0"/>
<evidence type="ECO:0000313" key="3">
    <source>
        <dbReference type="Proteomes" id="UP000008631"/>
    </source>
</evidence>
<reference key="1">
    <citation type="submission" date="2010-11" db="EMBL/GenBank/DDBJ databases">
        <title>The complete sequence of chromosome of Isophaera pallida ATCC 43644.</title>
        <authorList>
            <consortium name="US DOE Joint Genome Institute (JGI-PGF)"/>
            <person name="Lucas S."/>
            <person name="Copeland A."/>
            <person name="Lapidus A."/>
            <person name="Bruce D."/>
            <person name="Goodwin L."/>
            <person name="Pitluck S."/>
            <person name="Kyrpides N."/>
            <person name="Mavromatis K."/>
            <person name="Pagani I."/>
            <person name="Ivanova N."/>
            <person name="Saunders E."/>
            <person name="Brettin T."/>
            <person name="Detter J.C."/>
            <person name="Han C."/>
            <person name="Tapia R."/>
            <person name="Land M."/>
            <person name="Hauser L."/>
            <person name="Markowitz V."/>
            <person name="Cheng J.-F."/>
            <person name="Hugenholtz P."/>
            <person name="Woyke T."/>
            <person name="Wu D."/>
            <person name="Eisen J.A."/>
        </authorList>
    </citation>
    <scope>NUCLEOTIDE SEQUENCE</scope>
    <source>
        <strain>ATCC 43644</strain>
    </source>
</reference>
<organism evidence="2 3">
    <name type="scientific">Isosphaera pallida (strain ATCC 43644 / DSM 9630 / IS1B)</name>
    <dbReference type="NCBI Taxonomy" id="575540"/>
    <lineage>
        <taxon>Bacteria</taxon>
        <taxon>Pseudomonadati</taxon>
        <taxon>Planctomycetota</taxon>
        <taxon>Planctomycetia</taxon>
        <taxon>Isosphaerales</taxon>
        <taxon>Isosphaeraceae</taxon>
        <taxon>Isosphaera</taxon>
    </lineage>
</organism>
<reference evidence="2 3" key="2">
    <citation type="journal article" date="2011" name="Stand. Genomic Sci.">
        <title>Complete genome sequence of Isosphaera pallida type strain (IS1B).</title>
        <authorList>
            <consortium name="US DOE Joint Genome Institute (JGI-PGF)"/>
            <person name="Goker M."/>
            <person name="Cleland D."/>
            <person name="Saunders E."/>
            <person name="Lapidus A."/>
            <person name="Nolan M."/>
            <person name="Lucas S."/>
            <person name="Hammon N."/>
            <person name="Deshpande S."/>
            <person name="Cheng J.F."/>
            <person name="Tapia R."/>
            <person name="Han C."/>
            <person name="Goodwin L."/>
            <person name="Pitluck S."/>
            <person name="Liolios K."/>
            <person name="Pagani I."/>
            <person name="Ivanova N."/>
            <person name="Mavromatis K."/>
            <person name="Pati A."/>
            <person name="Chen A."/>
            <person name="Palaniappan K."/>
            <person name="Land M."/>
            <person name="Hauser L."/>
            <person name="Chang Y.J."/>
            <person name="Jeffries C.D."/>
            <person name="Detter J.C."/>
            <person name="Beck B."/>
            <person name="Woyke T."/>
            <person name="Bristow J."/>
            <person name="Eisen J.A."/>
            <person name="Markowitz V."/>
            <person name="Hugenholtz P."/>
            <person name="Kyrpides N.C."/>
            <person name="Klenk H.P."/>
        </authorList>
    </citation>
    <scope>NUCLEOTIDE SEQUENCE [LARGE SCALE GENOMIC DNA]</scope>
    <source>
        <strain evidence="3">ATCC 43644 / DSM 9630 / IS1B</strain>
    </source>
</reference>
<feature type="transmembrane region" description="Helical" evidence="1">
    <location>
        <begin position="121"/>
        <end position="145"/>
    </location>
</feature>
<accession>E8R0S4</accession>
<dbReference type="RefSeq" id="WP_013563548.1">
    <property type="nucleotide sequence ID" value="NC_014962.1"/>
</dbReference>
<keyword evidence="1" id="KW-1133">Transmembrane helix</keyword>
<evidence type="ECO:0000313" key="2">
    <source>
        <dbReference type="EMBL" id="ADV61259.1"/>
    </source>
</evidence>
<dbReference type="AlphaFoldDB" id="E8R0S4"/>
<dbReference type="EMBL" id="CP002353">
    <property type="protein sequence ID" value="ADV61259.1"/>
    <property type="molecule type" value="Genomic_DNA"/>
</dbReference>
<dbReference type="OrthoDB" id="286936at2"/>
<keyword evidence="1" id="KW-0812">Transmembrane</keyword>
<keyword evidence="3" id="KW-1185">Reference proteome</keyword>